<dbReference type="CDD" id="cd00054">
    <property type="entry name" value="EGF_CA"/>
    <property type="match status" value="1"/>
</dbReference>
<keyword evidence="5" id="KW-1015">Disulfide bond</keyword>
<dbReference type="Gene3D" id="1.10.510.10">
    <property type="entry name" value="Transferase(Phosphotransferase) domain 1"/>
    <property type="match status" value="1"/>
</dbReference>
<evidence type="ECO:0000256" key="5">
    <source>
        <dbReference type="ARBA" id="ARBA00023157"/>
    </source>
</evidence>
<dbReference type="PROSITE" id="PS00107">
    <property type="entry name" value="PROTEIN_KINASE_ATP"/>
    <property type="match status" value="1"/>
</dbReference>
<proteinExistence type="predicted"/>
<comment type="caution">
    <text evidence="6">Lacks conserved residue(s) required for the propagation of feature annotation.</text>
</comment>
<dbReference type="InterPro" id="IPR018097">
    <property type="entry name" value="EGF_Ca-bd_CS"/>
</dbReference>
<dbReference type="SMART" id="SM00220">
    <property type="entry name" value="S_TKc"/>
    <property type="match status" value="1"/>
</dbReference>
<dbReference type="STRING" id="65489.A0A0D3GMQ8"/>
<reference evidence="10" key="2">
    <citation type="submission" date="2015-03" db="UniProtKB">
        <authorList>
            <consortium name="EnsemblPlants"/>
        </authorList>
    </citation>
    <scope>IDENTIFICATION</scope>
</reference>
<name>A0A0D3GMQ8_9ORYZ</name>
<evidence type="ECO:0008006" key="12">
    <source>
        <dbReference type="Google" id="ProtNLM"/>
    </source>
</evidence>
<dbReference type="SMART" id="SM00179">
    <property type="entry name" value="EGF_CA"/>
    <property type="match status" value="1"/>
</dbReference>
<organism evidence="10">
    <name type="scientific">Oryza barthii</name>
    <dbReference type="NCBI Taxonomy" id="65489"/>
    <lineage>
        <taxon>Eukaryota</taxon>
        <taxon>Viridiplantae</taxon>
        <taxon>Streptophyta</taxon>
        <taxon>Embryophyta</taxon>
        <taxon>Tracheophyta</taxon>
        <taxon>Spermatophyta</taxon>
        <taxon>Magnoliopsida</taxon>
        <taxon>Liliopsida</taxon>
        <taxon>Poales</taxon>
        <taxon>Poaceae</taxon>
        <taxon>BOP clade</taxon>
        <taxon>Oryzoideae</taxon>
        <taxon>Oryzeae</taxon>
        <taxon>Oryzinae</taxon>
        <taxon>Oryza</taxon>
    </lineage>
</organism>
<dbReference type="FunFam" id="1.10.510.10:FF:000084">
    <property type="entry name" value="Wall-associated receptor kinase 2"/>
    <property type="match status" value="1"/>
</dbReference>
<evidence type="ECO:0000256" key="3">
    <source>
        <dbReference type="ARBA" id="ARBA00022741"/>
    </source>
</evidence>
<feature type="domain" description="EGF-like" evidence="9">
    <location>
        <begin position="3"/>
        <end position="40"/>
    </location>
</feature>
<dbReference type="Proteomes" id="UP000026960">
    <property type="component" value="Chromosome 7"/>
</dbReference>
<evidence type="ECO:0000256" key="2">
    <source>
        <dbReference type="ARBA" id="ARBA00022679"/>
    </source>
</evidence>
<dbReference type="PROSITE" id="PS00010">
    <property type="entry name" value="ASX_HYDROXYL"/>
    <property type="match status" value="1"/>
</dbReference>
<keyword evidence="2" id="KW-0808">Transferase</keyword>
<evidence type="ECO:0000259" key="9">
    <source>
        <dbReference type="PROSITE" id="PS50026"/>
    </source>
</evidence>
<dbReference type="PaxDb" id="65489-OBART07G04390.1"/>
<evidence type="ECO:0000256" key="6">
    <source>
        <dbReference type="PROSITE-ProRule" id="PRU00076"/>
    </source>
</evidence>
<accession>A0A0D3GMQ8</accession>
<dbReference type="PANTHER" id="PTHR27005">
    <property type="entry name" value="WALL-ASSOCIATED RECEPTOR KINASE-LIKE 21"/>
    <property type="match status" value="1"/>
</dbReference>
<dbReference type="InterPro" id="IPR000152">
    <property type="entry name" value="EGF-type_Asp/Asn_hydroxyl_site"/>
</dbReference>
<dbReference type="GO" id="GO:0005886">
    <property type="term" value="C:plasma membrane"/>
    <property type="evidence" value="ECO:0007669"/>
    <property type="project" value="TreeGrafter"/>
</dbReference>
<keyword evidence="3 7" id="KW-0547">Nucleotide-binding</keyword>
<dbReference type="GO" id="GO:0004674">
    <property type="term" value="F:protein serine/threonine kinase activity"/>
    <property type="evidence" value="ECO:0007669"/>
    <property type="project" value="UniProtKB-KW"/>
</dbReference>
<dbReference type="InterPro" id="IPR000742">
    <property type="entry name" value="EGF"/>
</dbReference>
<evidence type="ECO:0000259" key="8">
    <source>
        <dbReference type="PROSITE" id="PS50011"/>
    </source>
</evidence>
<dbReference type="InterPro" id="IPR017441">
    <property type="entry name" value="Protein_kinase_ATP_BS"/>
</dbReference>
<dbReference type="InterPro" id="IPR011009">
    <property type="entry name" value="Kinase-like_dom_sf"/>
</dbReference>
<dbReference type="SUPFAM" id="SSF57196">
    <property type="entry name" value="EGF/Laminin"/>
    <property type="match status" value="1"/>
</dbReference>
<dbReference type="GO" id="GO:0007166">
    <property type="term" value="P:cell surface receptor signaling pathway"/>
    <property type="evidence" value="ECO:0007669"/>
    <property type="project" value="InterPro"/>
</dbReference>
<dbReference type="PROSITE" id="PS50026">
    <property type="entry name" value="EGF_3"/>
    <property type="match status" value="1"/>
</dbReference>
<dbReference type="InterPro" id="IPR000719">
    <property type="entry name" value="Prot_kinase_dom"/>
</dbReference>
<dbReference type="HOGENOM" id="CLU_000288_21_4_1"/>
<sequence length="394" mass="43884">MEDINECLHPKEYGCYGNCMNTPGGYTCVCPPGTSGNPTEMNGCRSKDKFTFVVKVVTAYRKLIRTKQKFFEQNGGVILQQQMHSGGGARGFRIFSMEELKKATNIFAAGHVLGRGGHGVVYKGVLEDKTVVAIKKSKMMKEAQTKEFLKCPCWSMNSSQMIPSTTTSMGRTPKADIPLDIRLQIAAESAEALSYMHSSASPPTLHGDVKMANILLDDKLSAKVSDFGASKLAPTDEIEIATCVQGTCEYLDPEYLMTRQLTDKSDVYSFGVIVLELLTRKKSLYLDGPEEDRSLVSCFTTAVKVGRHQELLDIQVRNEMSDKILQEITHLLMRCISMNGEERLMMKEVAEMLEMLRRYQHHPWAGAKGNAVEVQSFLSREQQSEITNSGNKMS</sequence>
<dbReference type="EnsemblPlants" id="OBART07G04390.1">
    <property type="protein sequence ID" value="OBART07G04390.1"/>
    <property type="gene ID" value="OBART07G04390"/>
</dbReference>
<dbReference type="eggNOG" id="ENOG502QQPF">
    <property type="taxonomic scope" value="Eukaryota"/>
</dbReference>
<dbReference type="SUPFAM" id="SSF56112">
    <property type="entry name" value="Protein kinase-like (PK-like)"/>
    <property type="match status" value="1"/>
</dbReference>
<evidence type="ECO:0000256" key="1">
    <source>
        <dbReference type="ARBA" id="ARBA00022527"/>
    </source>
</evidence>
<feature type="binding site" evidence="7">
    <location>
        <position position="136"/>
    </location>
    <ligand>
        <name>ATP</name>
        <dbReference type="ChEBI" id="CHEBI:30616"/>
    </ligand>
</feature>
<dbReference type="Gene3D" id="3.30.200.20">
    <property type="entry name" value="Phosphorylase Kinase, domain 1"/>
    <property type="match status" value="1"/>
</dbReference>
<dbReference type="GO" id="GO:0005509">
    <property type="term" value="F:calcium ion binding"/>
    <property type="evidence" value="ECO:0007669"/>
    <property type="project" value="InterPro"/>
</dbReference>
<keyword evidence="11" id="KW-1185">Reference proteome</keyword>
<evidence type="ECO:0000256" key="7">
    <source>
        <dbReference type="PROSITE-ProRule" id="PRU10141"/>
    </source>
</evidence>
<evidence type="ECO:0000313" key="10">
    <source>
        <dbReference type="EnsemblPlants" id="OBART07G04390.1"/>
    </source>
</evidence>
<dbReference type="PROSITE" id="PS50011">
    <property type="entry name" value="PROTEIN_KINASE_DOM"/>
    <property type="match status" value="1"/>
</dbReference>
<dbReference type="AlphaFoldDB" id="A0A0D3GMQ8"/>
<dbReference type="InterPro" id="IPR045274">
    <property type="entry name" value="WAK-like"/>
</dbReference>
<feature type="domain" description="Protein kinase" evidence="8">
    <location>
        <begin position="107"/>
        <end position="365"/>
    </location>
</feature>
<dbReference type="PANTHER" id="PTHR27005:SF394">
    <property type="entry name" value="OS02G0808100 PROTEIN"/>
    <property type="match status" value="1"/>
</dbReference>
<keyword evidence="6" id="KW-0245">EGF-like domain</keyword>
<dbReference type="GO" id="GO:0005524">
    <property type="term" value="F:ATP binding"/>
    <property type="evidence" value="ECO:0007669"/>
    <property type="project" value="UniProtKB-UniRule"/>
</dbReference>
<protein>
    <recommendedName>
        <fullName evidence="12">Protein kinase domain-containing protein</fullName>
    </recommendedName>
</protein>
<dbReference type="FunFam" id="2.10.25.10:FF:000355">
    <property type="entry name" value="Wall-associated receptor kinase 3"/>
    <property type="match status" value="1"/>
</dbReference>
<evidence type="ECO:0000256" key="4">
    <source>
        <dbReference type="ARBA" id="ARBA00022840"/>
    </source>
</evidence>
<dbReference type="Gene3D" id="2.10.25.10">
    <property type="entry name" value="Laminin"/>
    <property type="match status" value="1"/>
</dbReference>
<dbReference type="PROSITE" id="PS01187">
    <property type="entry name" value="EGF_CA"/>
    <property type="match status" value="1"/>
</dbReference>
<keyword evidence="1" id="KW-0723">Serine/threonine-protein kinase</keyword>
<reference evidence="10" key="1">
    <citation type="journal article" date="2009" name="Rice">
        <title>De Novo Next Generation Sequencing of Plant Genomes.</title>
        <authorList>
            <person name="Rounsley S."/>
            <person name="Marri P.R."/>
            <person name="Yu Y."/>
            <person name="He R."/>
            <person name="Sisneros N."/>
            <person name="Goicoechea J.L."/>
            <person name="Lee S.J."/>
            <person name="Angelova A."/>
            <person name="Kudrna D."/>
            <person name="Luo M."/>
            <person name="Affourtit J."/>
            <person name="Desany B."/>
            <person name="Knight J."/>
            <person name="Niazi F."/>
            <person name="Egholm M."/>
            <person name="Wing R.A."/>
        </authorList>
    </citation>
    <scope>NUCLEOTIDE SEQUENCE [LARGE SCALE GENOMIC DNA]</scope>
    <source>
        <strain evidence="10">cv. IRGC 105608</strain>
    </source>
</reference>
<dbReference type="InterPro" id="IPR001881">
    <property type="entry name" value="EGF-like_Ca-bd_dom"/>
</dbReference>
<dbReference type="Pfam" id="PF00069">
    <property type="entry name" value="Pkinase"/>
    <property type="match status" value="1"/>
</dbReference>
<keyword evidence="1" id="KW-0418">Kinase</keyword>
<keyword evidence="4 7" id="KW-0067">ATP-binding</keyword>
<dbReference type="Gramene" id="OBART07G04390.1">
    <property type="protein sequence ID" value="OBART07G04390.1"/>
    <property type="gene ID" value="OBART07G04390"/>
</dbReference>
<evidence type="ECO:0000313" key="11">
    <source>
        <dbReference type="Proteomes" id="UP000026960"/>
    </source>
</evidence>